<dbReference type="EMBL" id="KB206440">
    <property type="protein sequence ID" value="ELP91796.1"/>
    <property type="molecule type" value="Genomic_DNA"/>
</dbReference>
<reference evidence="6 7" key="1">
    <citation type="submission" date="2012-10" db="EMBL/GenBank/DDBJ databases">
        <authorList>
            <person name="Zafar N."/>
            <person name="Inman J."/>
            <person name="Hall N."/>
            <person name="Lorenzi H."/>
            <person name="Caler E."/>
        </authorList>
    </citation>
    <scope>NUCLEOTIDE SEQUENCE [LARGE SCALE GENOMIC DNA]</scope>
    <source>
        <strain evidence="6 7">IP1</strain>
    </source>
</reference>
<dbReference type="PROSITE" id="PS00107">
    <property type="entry name" value="PROTEIN_KINASE_ATP"/>
    <property type="match status" value="1"/>
</dbReference>
<keyword evidence="6" id="KW-0418">Kinase</keyword>
<dbReference type="Pfam" id="PF00069">
    <property type="entry name" value="Pkinase"/>
    <property type="match status" value="1"/>
</dbReference>
<dbReference type="VEuPathDB" id="AmoebaDB:EIN_138030"/>
<name>L7FMT2_ENTIV</name>
<dbReference type="InterPro" id="IPR008271">
    <property type="entry name" value="Ser/Thr_kinase_AS"/>
</dbReference>
<dbReference type="InterPro" id="IPR011009">
    <property type="entry name" value="Kinase-like_dom_sf"/>
</dbReference>
<dbReference type="Gene3D" id="3.30.200.20">
    <property type="entry name" value="Phosphorylase Kinase, domain 1"/>
    <property type="match status" value="1"/>
</dbReference>
<dbReference type="GO" id="GO:0004674">
    <property type="term" value="F:protein serine/threonine kinase activity"/>
    <property type="evidence" value="ECO:0007669"/>
    <property type="project" value="UniProtKB-KW"/>
</dbReference>
<dbReference type="OMA" id="IRWKEAY"/>
<dbReference type="PROSITE" id="PS50011">
    <property type="entry name" value="PROTEIN_KINASE_DOM"/>
    <property type="match status" value="1"/>
</dbReference>
<gene>
    <name evidence="6" type="ORF">EIN_138030</name>
</gene>
<keyword evidence="6" id="KW-0808">Transferase</keyword>
<dbReference type="GeneID" id="14890773"/>
<evidence type="ECO:0000256" key="2">
    <source>
        <dbReference type="ARBA" id="ARBA00022840"/>
    </source>
</evidence>
<dbReference type="PANTHER" id="PTHR45756">
    <property type="entry name" value="PALMITOYLTRANSFERASE"/>
    <property type="match status" value="1"/>
</dbReference>
<protein>
    <submittedName>
        <fullName evidence="6">Tyrosine protein kinase, putative</fullName>
        <ecNumber evidence="6">2.7.12.2</ecNumber>
    </submittedName>
</protein>
<dbReference type="OrthoDB" id="4062651at2759"/>
<dbReference type="PROSITE" id="PS00108">
    <property type="entry name" value="PROTEIN_KINASE_ST"/>
    <property type="match status" value="1"/>
</dbReference>
<proteinExistence type="inferred from homology"/>
<dbReference type="GO" id="GO:0004708">
    <property type="term" value="F:MAP kinase kinase activity"/>
    <property type="evidence" value="ECO:0007669"/>
    <property type="project" value="UniProtKB-EC"/>
</dbReference>
<evidence type="ECO:0000313" key="7">
    <source>
        <dbReference type="Proteomes" id="UP000014680"/>
    </source>
</evidence>
<keyword evidence="2 3" id="KW-0067">ATP-binding</keyword>
<feature type="domain" description="Protein kinase" evidence="5">
    <location>
        <begin position="59"/>
        <end position="324"/>
    </location>
</feature>
<sequence length="324" mass="37492">MKPGYACEFEIFIKPLCTCATKEHVAITSLNIATGVIENAKIEMEIETEQTTKLNYREIIKDKKLGEGSFGIVYKGQYRGVCVAIKKMKQLDFNENGLEEFNREVDMLDKFQCDYIIHFYGAVFIPNKLCMVTEFAQFGSLQDLIKHKKSDEVDMKLGIKFLLDASKGIEYLHNNGILHRDIKPDNLLVLSLDVNENVNAKLTDFGSSRNVNMLMTNMTFTKGVGTPIYMAPEILKQDKYKKSADIYSFAITMYEGIRWKEAYPISEFKYPWKKAEFVNSGNRLQKRDSINDQQFELISNCWKHNRELRITIETARIKLENMFN</sequence>
<dbReference type="SMART" id="SM00220">
    <property type="entry name" value="S_TKc"/>
    <property type="match status" value="1"/>
</dbReference>
<evidence type="ECO:0000313" key="6">
    <source>
        <dbReference type="EMBL" id="ELP91796.1"/>
    </source>
</evidence>
<comment type="similarity">
    <text evidence="4">Belongs to the protein kinase superfamily.</text>
</comment>
<dbReference type="SUPFAM" id="SSF56112">
    <property type="entry name" value="Protein kinase-like (PK-like)"/>
    <property type="match status" value="1"/>
</dbReference>
<dbReference type="GO" id="GO:0005524">
    <property type="term" value="F:ATP binding"/>
    <property type="evidence" value="ECO:0007669"/>
    <property type="project" value="UniProtKB-UniRule"/>
</dbReference>
<dbReference type="AlphaFoldDB" id="L7FMT2"/>
<organism evidence="6 7">
    <name type="scientific">Entamoeba invadens IP1</name>
    <dbReference type="NCBI Taxonomy" id="370355"/>
    <lineage>
        <taxon>Eukaryota</taxon>
        <taxon>Amoebozoa</taxon>
        <taxon>Evosea</taxon>
        <taxon>Archamoebae</taxon>
        <taxon>Mastigamoebida</taxon>
        <taxon>Entamoebidae</taxon>
        <taxon>Entamoeba</taxon>
    </lineage>
</organism>
<dbReference type="Proteomes" id="UP000014680">
    <property type="component" value="Unassembled WGS sequence"/>
</dbReference>
<dbReference type="InterPro" id="IPR000719">
    <property type="entry name" value="Prot_kinase_dom"/>
</dbReference>
<dbReference type="KEGG" id="eiv:EIN_138030"/>
<dbReference type="Gene3D" id="1.10.510.10">
    <property type="entry name" value="Transferase(Phosphotransferase) domain 1"/>
    <property type="match status" value="1"/>
</dbReference>
<feature type="binding site" evidence="3">
    <location>
        <position position="87"/>
    </location>
    <ligand>
        <name>ATP</name>
        <dbReference type="ChEBI" id="CHEBI:30616"/>
    </ligand>
</feature>
<dbReference type="RefSeq" id="XP_004258567.1">
    <property type="nucleotide sequence ID" value="XM_004258519.1"/>
</dbReference>
<keyword evidence="1 3" id="KW-0547">Nucleotide-binding</keyword>
<evidence type="ECO:0000256" key="4">
    <source>
        <dbReference type="RuleBase" id="RU000304"/>
    </source>
</evidence>
<dbReference type="InterPro" id="IPR017441">
    <property type="entry name" value="Protein_kinase_ATP_BS"/>
</dbReference>
<dbReference type="InterPro" id="IPR053215">
    <property type="entry name" value="TKL_Ser/Thr_kinase"/>
</dbReference>
<dbReference type="EC" id="2.7.12.2" evidence="6"/>
<dbReference type="PIRSF" id="PIRSF000654">
    <property type="entry name" value="Integrin-linked_kinase"/>
    <property type="match status" value="1"/>
</dbReference>
<evidence type="ECO:0000256" key="1">
    <source>
        <dbReference type="ARBA" id="ARBA00022741"/>
    </source>
</evidence>
<keyword evidence="4" id="KW-0723">Serine/threonine-protein kinase</keyword>
<dbReference type="PANTHER" id="PTHR45756:SF1">
    <property type="entry name" value="PROTEIN KINASE DOMAIN CONTAINING PROTEIN"/>
    <property type="match status" value="1"/>
</dbReference>
<keyword evidence="7" id="KW-1185">Reference proteome</keyword>
<accession>L7FMT2</accession>
<evidence type="ECO:0000259" key="5">
    <source>
        <dbReference type="PROSITE" id="PS50011"/>
    </source>
</evidence>
<evidence type="ECO:0000256" key="3">
    <source>
        <dbReference type="PROSITE-ProRule" id="PRU10141"/>
    </source>
</evidence>